<sequence>MKLLVNLVFVFLFLFGFCLCYGDFKISHNTVRSNSQKKLLLTFDDGPNAVTSPKLLDIFRKYDISVVFFVVGVNLKGDEWDCGAHLRSVVHEGHWLGAHTYSHVHLNQETDLEKQIVSMETMFEESTGIRSYIFRPPYGELNTNNRNFISKRGYLDLRWSQDPKDYTLKDTSEVDRLADKIYTMGMRGGVMLCHEKKTTPAALEIAIPRLIKSGVQFAKLEEYLNDKQLLHFIQSYHCDDNTNPFLYNSLCDRLKKESYLRDPNNQIEDKEQNNNQVKKDQGSEASLLEKKDLEKISESLSSLNSEFEDLKSEITINQKTLKEVQETLEKSKMGILKEKEINRLESQKNSIFIVSIVFLLILSIILSIKIFMSRSPNNKLI</sequence>
<organism evidence="6 7">
    <name type="scientific">Anaeramoeba flamelloides</name>
    <dbReference type="NCBI Taxonomy" id="1746091"/>
    <lineage>
        <taxon>Eukaryota</taxon>
        <taxon>Metamonada</taxon>
        <taxon>Anaeramoebidae</taxon>
        <taxon>Anaeramoeba</taxon>
    </lineage>
</organism>
<dbReference type="InterPro" id="IPR002509">
    <property type="entry name" value="NODB_dom"/>
</dbReference>
<keyword evidence="2" id="KW-0378">Hydrolase</keyword>
<evidence type="ECO:0000313" key="6">
    <source>
        <dbReference type="EMBL" id="KAJ6234539.1"/>
    </source>
</evidence>
<gene>
    <name evidence="6" type="ORF">M0813_29129</name>
</gene>
<keyword evidence="3" id="KW-0472">Membrane</keyword>
<dbReference type="Proteomes" id="UP001150062">
    <property type="component" value="Unassembled WGS sequence"/>
</dbReference>
<dbReference type="InterPro" id="IPR050248">
    <property type="entry name" value="Polysacc_deacetylase_ArnD"/>
</dbReference>
<dbReference type="EMBL" id="JAOAOG010000269">
    <property type="protein sequence ID" value="KAJ6234539.1"/>
    <property type="molecule type" value="Genomic_DNA"/>
</dbReference>
<keyword evidence="1" id="KW-0479">Metal-binding</keyword>
<keyword evidence="4" id="KW-0732">Signal</keyword>
<keyword evidence="7" id="KW-1185">Reference proteome</keyword>
<reference evidence="6" key="1">
    <citation type="submission" date="2022-08" db="EMBL/GenBank/DDBJ databases">
        <title>Novel sulfate-reducing endosymbionts in the free-living metamonad Anaeramoeba.</title>
        <authorList>
            <person name="Jerlstrom-Hultqvist J."/>
            <person name="Cepicka I."/>
            <person name="Gallot-Lavallee L."/>
            <person name="Salas-Leiva D."/>
            <person name="Curtis B.A."/>
            <person name="Zahonova K."/>
            <person name="Pipaliya S."/>
            <person name="Dacks J."/>
            <person name="Roger A.J."/>
        </authorList>
    </citation>
    <scope>NUCLEOTIDE SEQUENCE</scope>
    <source>
        <strain evidence="6">Schooner1</strain>
    </source>
</reference>
<evidence type="ECO:0000259" key="5">
    <source>
        <dbReference type="PROSITE" id="PS51677"/>
    </source>
</evidence>
<dbReference type="PROSITE" id="PS51677">
    <property type="entry name" value="NODB"/>
    <property type="match status" value="1"/>
</dbReference>
<dbReference type="PANTHER" id="PTHR10587">
    <property type="entry name" value="GLYCOSYL TRANSFERASE-RELATED"/>
    <property type="match status" value="1"/>
</dbReference>
<feature type="domain" description="NodB homology" evidence="5">
    <location>
        <begin position="37"/>
        <end position="218"/>
    </location>
</feature>
<feature type="signal peptide" evidence="4">
    <location>
        <begin position="1"/>
        <end position="20"/>
    </location>
</feature>
<dbReference type="PANTHER" id="PTHR10587:SF133">
    <property type="entry name" value="CHITIN DEACETYLASE 1-RELATED"/>
    <property type="match status" value="1"/>
</dbReference>
<keyword evidence="3" id="KW-1133">Transmembrane helix</keyword>
<dbReference type="Pfam" id="PF01522">
    <property type="entry name" value="Polysacc_deac_1"/>
    <property type="match status" value="1"/>
</dbReference>
<dbReference type="CDD" id="cd10917">
    <property type="entry name" value="CE4_NodB_like_6s_7s"/>
    <property type="match status" value="1"/>
</dbReference>
<protein>
    <submittedName>
        <fullName evidence="6">Chitin deacetylase 1-related</fullName>
    </submittedName>
</protein>
<name>A0ABQ8XT45_9EUKA</name>
<evidence type="ECO:0000256" key="3">
    <source>
        <dbReference type="SAM" id="Phobius"/>
    </source>
</evidence>
<evidence type="ECO:0000313" key="7">
    <source>
        <dbReference type="Proteomes" id="UP001150062"/>
    </source>
</evidence>
<evidence type="ECO:0000256" key="4">
    <source>
        <dbReference type="SAM" id="SignalP"/>
    </source>
</evidence>
<accession>A0ABQ8XT45</accession>
<keyword evidence="3" id="KW-0812">Transmembrane</keyword>
<evidence type="ECO:0000256" key="2">
    <source>
        <dbReference type="ARBA" id="ARBA00022801"/>
    </source>
</evidence>
<evidence type="ECO:0000256" key="1">
    <source>
        <dbReference type="ARBA" id="ARBA00022723"/>
    </source>
</evidence>
<feature type="transmembrane region" description="Helical" evidence="3">
    <location>
        <begin position="351"/>
        <end position="372"/>
    </location>
</feature>
<dbReference type="SUPFAM" id="SSF88713">
    <property type="entry name" value="Glycoside hydrolase/deacetylase"/>
    <property type="match status" value="1"/>
</dbReference>
<dbReference type="InterPro" id="IPR011330">
    <property type="entry name" value="Glyco_hydro/deAcase_b/a-brl"/>
</dbReference>
<proteinExistence type="predicted"/>
<comment type="caution">
    <text evidence="6">The sequence shown here is derived from an EMBL/GenBank/DDBJ whole genome shotgun (WGS) entry which is preliminary data.</text>
</comment>
<feature type="chain" id="PRO_5046261102" evidence="4">
    <location>
        <begin position="21"/>
        <end position="381"/>
    </location>
</feature>
<dbReference type="Gene3D" id="3.20.20.370">
    <property type="entry name" value="Glycoside hydrolase/deacetylase"/>
    <property type="match status" value="1"/>
</dbReference>